<dbReference type="PRINTS" id="PR00114">
    <property type="entry name" value="STPHPHTASE"/>
</dbReference>
<keyword evidence="2" id="KW-0378">Hydrolase</keyword>
<dbReference type="CDD" id="cd00144">
    <property type="entry name" value="MPP_PPP_family"/>
    <property type="match status" value="1"/>
</dbReference>
<evidence type="ECO:0000313" key="5">
    <source>
        <dbReference type="Proteomes" id="UP000291343"/>
    </source>
</evidence>
<sequence length="832" mass="94231">MDTKNDADDFGLYDVVSVVLATEDGQYLLVSDATKETELYWIFSKSARNKTLRSTVGELLSEQLQLNLQPLKESLLKLFNVWVPDEDSLHHAVFELMFTSNQKNEMKVKNSKLKANWFTKSEIKAIAQRHLLRSPELLDYIAGSGVHQQKKQKNKNMEEPSSNVQDKYQSVLMAAGNFSMIDNYTEITRNHALIETTNNSHNPQDQLVKVASFNYPEQMMIYREFLGLCFPTLLMNATIFENFMTSFGWDPAQAKNLFRAADVMDRGALTHREFICILAACEPKTPHAGKAAEIRCRYIFRFFDSTNSNKLSYDDLKRMLLMIRELKGQSPNEISVEKELDICQKTVPLTDMTLGNFMRCIGELKFRGTSVLLRSPTSVIHFFLSRNIEPYWSLIDVKASLLFRDKNKTNNNKHNSSAPVSQANCKITSSSNQKDRYRLCGHVFNVSKLGIQDISTVDNIPYAKSETLLQSCLTRNSIDRFENASLPNEILEGLSYFAEKVDATDMEARKAGRKPKQPFNWGQIDMVGLGSHVIHVCKAVSEIFAKEPRLLRVKSPVYVLGDLHGNYPDLSFCESLLWRLGVKLSPTNILFLGDYVDRGAFGLEVIAYLFANKVLCPQSFFLVRGNHECRDVQRMFTFSAECIKKFGKEQGSLVWEAVNRAFDNMPLAAVIDNQIFCCHGGIPPPWLCPTMESINEIPLELSDPEEQSPLAWGLLWNDPIRPERTKAPRLNNELNENDGFATNSRRGTGHVFNKAALNKFLSVNGLTHVIRAHEAMLAGFQVHQNGKLLTVFSSSHYCGTDNGAACILVCNKELKIIQIDTSELYSVNQSYK</sequence>
<dbReference type="InterPro" id="IPR029052">
    <property type="entry name" value="Metallo-depent_PP-like"/>
</dbReference>
<proteinExistence type="inferred from homology"/>
<dbReference type="InterPro" id="IPR011992">
    <property type="entry name" value="EF-hand-dom_pair"/>
</dbReference>
<keyword evidence="5" id="KW-1185">Reference proteome</keyword>
<dbReference type="GO" id="GO:0005634">
    <property type="term" value="C:nucleus"/>
    <property type="evidence" value="ECO:0007669"/>
    <property type="project" value="TreeGrafter"/>
</dbReference>
<dbReference type="InParanoid" id="A0A482WSW4"/>
<name>A0A482WSW4_LAOST</name>
<feature type="domain" description="EF-hand" evidence="3">
    <location>
        <begin position="291"/>
        <end position="326"/>
    </location>
</feature>
<dbReference type="SMART" id="SM00156">
    <property type="entry name" value="PP2Ac"/>
    <property type="match status" value="1"/>
</dbReference>
<dbReference type="InterPro" id="IPR004843">
    <property type="entry name" value="Calcineurin-like_PHP"/>
</dbReference>
<comment type="catalytic activity">
    <reaction evidence="2">
        <text>O-phospho-L-threonyl-[protein] + H2O = L-threonyl-[protein] + phosphate</text>
        <dbReference type="Rhea" id="RHEA:47004"/>
        <dbReference type="Rhea" id="RHEA-COMP:11060"/>
        <dbReference type="Rhea" id="RHEA-COMP:11605"/>
        <dbReference type="ChEBI" id="CHEBI:15377"/>
        <dbReference type="ChEBI" id="CHEBI:30013"/>
        <dbReference type="ChEBI" id="CHEBI:43474"/>
        <dbReference type="ChEBI" id="CHEBI:61977"/>
        <dbReference type="EC" id="3.1.3.16"/>
    </reaction>
</comment>
<dbReference type="SUPFAM" id="SSF56300">
    <property type="entry name" value="Metallo-dependent phosphatases"/>
    <property type="match status" value="1"/>
</dbReference>
<comment type="similarity">
    <text evidence="1 2">Belongs to the PPP phosphatase family.</text>
</comment>
<evidence type="ECO:0000256" key="2">
    <source>
        <dbReference type="RuleBase" id="RU004273"/>
    </source>
</evidence>
<dbReference type="PANTHER" id="PTHR11668">
    <property type="entry name" value="SERINE/THREONINE PROTEIN PHOSPHATASE"/>
    <property type="match status" value="1"/>
</dbReference>
<protein>
    <recommendedName>
        <fullName evidence="2">Serine/threonine-protein phosphatase</fullName>
        <ecNumber evidence="2">3.1.3.16</ecNumber>
    </recommendedName>
</protein>
<dbReference type="AlphaFoldDB" id="A0A482WSW4"/>
<evidence type="ECO:0000256" key="1">
    <source>
        <dbReference type="ARBA" id="ARBA00008294"/>
    </source>
</evidence>
<gene>
    <name evidence="4" type="ORF">LSTR_LSTR010679</name>
</gene>
<dbReference type="PROSITE" id="PS00125">
    <property type="entry name" value="SER_THR_PHOSPHATASE"/>
    <property type="match status" value="1"/>
</dbReference>
<dbReference type="Proteomes" id="UP000291343">
    <property type="component" value="Unassembled WGS sequence"/>
</dbReference>
<dbReference type="Gene3D" id="3.60.21.10">
    <property type="match status" value="1"/>
</dbReference>
<dbReference type="Pfam" id="PF00149">
    <property type="entry name" value="Metallophos"/>
    <property type="match status" value="1"/>
</dbReference>
<evidence type="ECO:0000259" key="3">
    <source>
        <dbReference type="PROSITE" id="PS50222"/>
    </source>
</evidence>
<dbReference type="PROSITE" id="PS50222">
    <property type="entry name" value="EF_HAND_2"/>
    <property type="match status" value="1"/>
</dbReference>
<dbReference type="Gene3D" id="1.10.238.10">
    <property type="entry name" value="EF-hand"/>
    <property type="match status" value="1"/>
</dbReference>
<evidence type="ECO:0000313" key="4">
    <source>
        <dbReference type="EMBL" id="RZF36568.1"/>
    </source>
</evidence>
<dbReference type="STRING" id="195883.A0A482WSW4"/>
<dbReference type="SMR" id="A0A482WSW4"/>
<accession>A0A482WSW4</accession>
<dbReference type="OrthoDB" id="256429at2759"/>
<dbReference type="PANTHER" id="PTHR11668:SF496">
    <property type="entry name" value="SERINE_THREONINE-PROTEIN PHOSPHATASE"/>
    <property type="match status" value="1"/>
</dbReference>
<dbReference type="InterPro" id="IPR050341">
    <property type="entry name" value="PP1_catalytic_subunit"/>
</dbReference>
<dbReference type="InterPro" id="IPR002048">
    <property type="entry name" value="EF_hand_dom"/>
</dbReference>
<reference evidence="4 5" key="1">
    <citation type="journal article" date="2017" name="Gigascience">
        <title>Genome sequence of the small brown planthopper, Laodelphax striatellus.</title>
        <authorList>
            <person name="Zhu J."/>
            <person name="Jiang F."/>
            <person name="Wang X."/>
            <person name="Yang P."/>
            <person name="Bao Y."/>
            <person name="Zhao W."/>
            <person name="Wang W."/>
            <person name="Lu H."/>
            <person name="Wang Q."/>
            <person name="Cui N."/>
            <person name="Li J."/>
            <person name="Chen X."/>
            <person name="Luo L."/>
            <person name="Yu J."/>
            <person name="Kang L."/>
            <person name="Cui F."/>
        </authorList>
    </citation>
    <scope>NUCLEOTIDE SEQUENCE [LARGE SCALE GENOMIC DNA]</scope>
    <source>
        <strain evidence="4">Lst14</strain>
    </source>
</reference>
<dbReference type="EMBL" id="QKKF02026142">
    <property type="protein sequence ID" value="RZF36568.1"/>
    <property type="molecule type" value="Genomic_DNA"/>
</dbReference>
<comment type="caution">
    <text evidence="4">The sequence shown here is derived from an EMBL/GenBank/DDBJ whole genome shotgun (WGS) entry which is preliminary data.</text>
</comment>
<dbReference type="GO" id="GO:0004722">
    <property type="term" value="F:protein serine/threonine phosphatase activity"/>
    <property type="evidence" value="ECO:0007669"/>
    <property type="project" value="UniProtKB-EC"/>
</dbReference>
<dbReference type="InterPro" id="IPR006186">
    <property type="entry name" value="Ser/Thr-sp_prot-phosphatase"/>
</dbReference>
<dbReference type="GO" id="GO:0005509">
    <property type="term" value="F:calcium ion binding"/>
    <property type="evidence" value="ECO:0007669"/>
    <property type="project" value="InterPro"/>
</dbReference>
<dbReference type="SUPFAM" id="SSF47473">
    <property type="entry name" value="EF-hand"/>
    <property type="match status" value="1"/>
</dbReference>
<dbReference type="GO" id="GO:0005737">
    <property type="term" value="C:cytoplasm"/>
    <property type="evidence" value="ECO:0007669"/>
    <property type="project" value="TreeGrafter"/>
</dbReference>
<dbReference type="EC" id="3.1.3.16" evidence="2"/>
<organism evidence="4 5">
    <name type="scientific">Laodelphax striatellus</name>
    <name type="common">Small brown planthopper</name>
    <name type="synonym">Delphax striatella</name>
    <dbReference type="NCBI Taxonomy" id="195883"/>
    <lineage>
        <taxon>Eukaryota</taxon>
        <taxon>Metazoa</taxon>
        <taxon>Ecdysozoa</taxon>
        <taxon>Arthropoda</taxon>
        <taxon>Hexapoda</taxon>
        <taxon>Insecta</taxon>
        <taxon>Pterygota</taxon>
        <taxon>Neoptera</taxon>
        <taxon>Paraneoptera</taxon>
        <taxon>Hemiptera</taxon>
        <taxon>Auchenorrhyncha</taxon>
        <taxon>Fulgoroidea</taxon>
        <taxon>Delphacidae</taxon>
        <taxon>Criomorphinae</taxon>
        <taxon>Laodelphax</taxon>
    </lineage>
</organism>